<evidence type="ECO:0000313" key="3">
    <source>
        <dbReference type="Proteomes" id="UP000663881"/>
    </source>
</evidence>
<reference evidence="2" key="1">
    <citation type="submission" date="2021-02" db="EMBL/GenBank/DDBJ databases">
        <authorList>
            <person name="Nowell W R."/>
        </authorList>
    </citation>
    <scope>NUCLEOTIDE SEQUENCE</scope>
</reference>
<protein>
    <submittedName>
        <fullName evidence="2">Uncharacterized protein</fullName>
    </submittedName>
</protein>
<feature type="non-terminal residue" evidence="2">
    <location>
        <position position="119"/>
    </location>
</feature>
<dbReference type="Proteomes" id="UP000663881">
    <property type="component" value="Unassembled WGS sequence"/>
</dbReference>
<dbReference type="AlphaFoldDB" id="A0A820TN19"/>
<feature type="compositionally biased region" description="Polar residues" evidence="1">
    <location>
        <begin position="1"/>
        <end position="10"/>
    </location>
</feature>
<accession>A0A820TN19</accession>
<organism evidence="2 3">
    <name type="scientific">Adineta steineri</name>
    <dbReference type="NCBI Taxonomy" id="433720"/>
    <lineage>
        <taxon>Eukaryota</taxon>
        <taxon>Metazoa</taxon>
        <taxon>Spiralia</taxon>
        <taxon>Gnathifera</taxon>
        <taxon>Rotifera</taxon>
        <taxon>Eurotatoria</taxon>
        <taxon>Bdelloidea</taxon>
        <taxon>Adinetida</taxon>
        <taxon>Adinetidae</taxon>
        <taxon>Adineta</taxon>
    </lineage>
</organism>
<name>A0A820TN19_9BILA</name>
<feature type="non-terminal residue" evidence="2">
    <location>
        <position position="1"/>
    </location>
</feature>
<sequence length="119" mass="13471">PEASDNETTISSSSSSSNTNRLKKQQIINSKKKSSINSDEKKKIFKNKTLQQKHESSVKRLKSTGHTENDMKPIIKIPKISYEILKESTLATRLFHTKATSKVQHNPTVKQSDKGIYSR</sequence>
<feature type="region of interest" description="Disordered" evidence="1">
    <location>
        <begin position="1"/>
        <end position="70"/>
    </location>
</feature>
<gene>
    <name evidence="2" type="ORF">OKA104_LOCUS55121</name>
</gene>
<feature type="compositionally biased region" description="Polar residues" evidence="1">
    <location>
        <begin position="100"/>
        <end position="110"/>
    </location>
</feature>
<evidence type="ECO:0000256" key="1">
    <source>
        <dbReference type="SAM" id="MobiDB-lite"/>
    </source>
</evidence>
<feature type="region of interest" description="Disordered" evidence="1">
    <location>
        <begin position="100"/>
        <end position="119"/>
    </location>
</feature>
<proteinExistence type="predicted"/>
<dbReference type="EMBL" id="CAJOAY010038282">
    <property type="protein sequence ID" value="CAF4469037.1"/>
    <property type="molecule type" value="Genomic_DNA"/>
</dbReference>
<comment type="caution">
    <text evidence="2">The sequence shown here is derived from an EMBL/GenBank/DDBJ whole genome shotgun (WGS) entry which is preliminary data.</text>
</comment>
<evidence type="ECO:0000313" key="2">
    <source>
        <dbReference type="EMBL" id="CAF4469037.1"/>
    </source>
</evidence>